<evidence type="ECO:0000256" key="8">
    <source>
        <dbReference type="ARBA" id="ARBA00023128"/>
    </source>
</evidence>
<evidence type="ECO:0000256" key="1">
    <source>
        <dbReference type="ARBA" id="ARBA00001974"/>
    </source>
</evidence>
<dbReference type="InterPro" id="IPR016169">
    <property type="entry name" value="FAD-bd_PCMH_sub2"/>
</dbReference>
<comment type="subcellular location">
    <subcellularLocation>
        <location evidence="2">Mitochondrion</location>
    </subcellularLocation>
</comment>
<dbReference type="FunFam" id="3.30.465.10:FF:000016">
    <property type="entry name" value="probable D-lactate dehydrogenase, mitochondrial"/>
    <property type="match status" value="1"/>
</dbReference>
<dbReference type="Gene3D" id="1.10.45.10">
    <property type="entry name" value="Vanillyl-alcohol Oxidase, Chain A, domain 4"/>
    <property type="match status" value="1"/>
</dbReference>
<dbReference type="InterPro" id="IPR016171">
    <property type="entry name" value="Vanillyl_alc_oxidase_C-sub2"/>
</dbReference>
<dbReference type="SUPFAM" id="SSF56176">
    <property type="entry name" value="FAD-binding/transporter-associated domain-like"/>
    <property type="match status" value="1"/>
</dbReference>
<dbReference type="Pfam" id="PF01565">
    <property type="entry name" value="FAD_binding_4"/>
    <property type="match status" value="1"/>
</dbReference>
<reference evidence="11" key="1">
    <citation type="submission" date="2017-02" db="UniProtKB">
        <authorList>
            <consortium name="WormBaseParasite"/>
        </authorList>
    </citation>
    <scope>IDENTIFICATION</scope>
</reference>
<dbReference type="OMA" id="GQGFEWA"/>
<evidence type="ECO:0000256" key="7">
    <source>
        <dbReference type="ARBA" id="ARBA00023002"/>
    </source>
</evidence>
<dbReference type="Gene3D" id="3.30.43.10">
    <property type="entry name" value="Uridine Diphospho-n-acetylenolpyruvylglucosamine Reductase, domain 2"/>
    <property type="match status" value="1"/>
</dbReference>
<evidence type="ECO:0000256" key="4">
    <source>
        <dbReference type="ARBA" id="ARBA00022630"/>
    </source>
</evidence>
<sequence>LSPLVSSCISKFEAILGKEAVSTKESIRAQYSKDEAASFRPHLPSVVLLPTSVEQISAVVRVCNEQKIPIVPFGTGTGLEGGSVSLMDGVCISALNIEGGICELNEADFDVAVRPSVTRKQLNDHIRNTGLFFPVDPGADASLCGMCATSASGTNAVRYGTMKENVRNLEVVLADGSVLHTRGKGTRTRKSAAGYNLTELFIGSEGTLGIITKAVLRLHPRPQAQAVALCHFPTVADAVNSVVETLQMAVPVARIEFLDDVQVAACNVYSKLSLAEQPTIALEFHGQNENEVAEQAKFVEVCTNNRGSAFEWAVELEEMEKLWAARHNAYYAALAMRTGAVGFTTDVCVPISKLAETIVQTKEDLENLSLKGAIVGHVGDGNFHVILPVFEENCEEMKIVRAFSDRLVRRALSANGTCTGEHGIGVGKIPYLVEEFGPIGVQIMKNIKRALDPNGIMNPGKVFV</sequence>
<proteinExistence type="inferred from homology"/>
<keyword evidence="7" id="KW-0560">Oxidoreductase</keyword>
<evidence type="ECO:0000256" key="3">
    <source>
        <dbReference type="ARBA" id="ARBA00008000"/>
    </source>
</evidence>
<evidence type="ECO:0000259" key="10">
    <source>
        <dbReference type="PROSITE" id="PS51387"/>
    </source>
</evidence>
<dbReference type="FunFam" id="3.30.70.2740:FF:000001">
    <property type="entry name" value="D-lactate dehydrogenase mitochondrial"/>
    <property type="match status" value="1"/>
</dbReference>
<keyword evidence="5" id="KW-0274">FAD</keyword>
<evidence type="ECO:0000256" key="5">
    <source>
        <dbReference type="ARBA" id="ARBA00022827"/>
    </source>
</evidence>
<dbReference type="SUPFAM" id="SSF55103">
    <property type="entry name" value="FAD-linked oxidases, C-terminal domain"/>
    <property type="match status" value="1"/>
</dbReference>
<dbReference type="Gene3D" id="3.30.70.2740">
    <property type="match status" value="1"/>
</dbReference>
<dbReference type="InterPro" id="IPR036318">
    <property type="entry name" value="FAD-bd_PCMH-like_sf"/>
</dbReference>
<dbReference type="InterPro" id="IPR016167">
    <property type="entry name" value="FAD-bd_PCMH_sub1"/>
</dbReference>
<dbReference type="GO" id="GO:1903457">
    <property type="term" value="P:lactate catabolic process"/>
    <property type="evidence" value="ECO:0007669"/>
    <property type="project" value="TreeGrafter"/>
</dbReference>
<dbReference type="InterPro" id="IPR016164">
    <property type="entry name" value="FAD-linked_Oxase-like_C"/>
</dbReference>
<evidence type="ECO:0000313" key="11">
    <source>
        <dbReference type="WBParaSite" id="HPLM_0001555701-mRNA-1"/>
    </source>
</evidence>
<dbReference type="WBParaSite" id="HPLM_0001555701-mRNA-1">
    <property type="protein sequence ID" value="HPLM_0001555701-mRNA-1"/>
    <property type="gene ID" value="HPLM_0001555701"/>
</dbReference>
<comment type="similarity">
    <text evidence="3">Belongs to the FAD-binding oxidoreductase/transferase type 4 family.</text>
</comment>
<dbReference type="GO" id="GO:0004458">
    <property type="term" value="F:D-lactate dehydrogenase (cytochrome) activity"/>
    <property type="evidence" value="ECO:0007669"/>
    <property type="project" value="UniProtKB-EC"/>
</dbReference>
<protein>
    <recommendedName>
        <fullName evidence="9">D-lactate dehydrogenase (cytochrome)</fullName>
        <ecNumber evidence="9">1.1.2.4</ecNumber>
    </recommendedName>
</protein>
<dbReference type="InterPro" id="IPR004113">
    <property type="entry name" value="FAD-bd_oxidored_4_C"/>
</dbReference>
<dbReference type="Pfam" id="PF02913">
    <property type="entry name" value="FAD-oxidase_C"/>
    <property type="match status" value="1"/>
</dbReference>
<evidence type="ECO:0000256" key="2">
    <source>
        <dbReference type="ARBA" id="ARBA00004173"/>
    </source>
</evidence>
<dbReference type="InterPro" id="IPR016166">
    <property type="entry name" value="FAD-bd_PCMH"/>
</dbReference>
<dbReference type="GO" id="GO:0005739">
    <property type="term" value="C:mitochondrion"/>
    <property type="evidence" value="ECO:0007669"/>
    <property type="project" value="UniProtKB-SubCell"/>
</dbReference>
<evidence type="ECO:0000256" key="6">
    <source>
        <dbReference type="ARBA" id="ARBA00022946"/>
    </source>
</evidence>
<dbReference type="InterPro" id="IPR006094">
    <property type="entry name" value="Oxid_FAD_bind_N"/>
</dbReference>
<dbReference type="EC" id="1.1.2.4" evidence="9"/>
<dbReference type="Gene3D" id="3.30.465.10">
    <property type="match status" value="1"/>
</dbReference>
<comment type="cofactor">
    <cofactor evidence="1">
        <name>FAD</name>
        <dbReference type="ChEBI" id="CHEBI:57692"/>
    </cofactor>
</comment>
<dbReference type="GO" id="GO:0071949">
    <property type="term" value="F:FAD binding"/>
    <property type="evidence" value="ECO:0007669"/>
    <property type="project" value="InterPro"/>
</dbReference>
<accession>A0A0N4WV44</accession>
<name>A0A0N4WV44_HAEPC</name>
<dbReference type="AlphaFoldDB" id="A0A0N4WV44"/>
<keyword evidence="8" id="KW-0496">Mitochondrion</keyword>
<dbReference type="GO" id="GO:0008720">
    <property type="term" value="F:D-lactate dehydrogenase (NAD+) activity"/>
    <property type="evidence" value="ECO:0007669"/>
    <property type="project" value="TreeGrafter"/>
</dbReference>
<dbReference type="PROSITE" id="PS51387">
    <property type="entry name" value="FAD_PCMH"/>
    <property type="match status" value="1"/>
</dbReference>
<keyword evidence="4" id="KW-0285">Flavoprotein</keyword>
<keyword evidence="6" id="KW-0809">Transit peptide</keyword>
<dbReference type="PANTHER" id="PTHR11748">
    <property type="entry name" value="D-LACTATE DEHYDROGENASE"/>
    <property type="match status" value="1"/>
</dbReference>
<organism evidence="11">
    <name type="scientific">Haemonchus placei</name>
    <name type="common">Barber's pole worm</name>
    <dbReference type="NCBI Taxonomy" id="6290"/>
    <lineage>
        <taxon>Eukaryota</taxon>
        <taxon>Metazoa</taxon>
        <taxon>Ecdysozoa</taxon>
        <taxon>Nematoda</taxon>
        <taxon>Chromadorea</taxon>
        <taxon>Rhabditida</taxon>
        <taxon>Rhabditina</taxon>
        <taxon>Rhabditomorpha</taxon>
        <taxon>Strongyloidea</taxon>
        <taxon>Trichostrongylidae</taxon>
        <taxon>Haemonchus</taxon>
    </lineage>
</organism>
<dbReference type="PANTHER" id="PTHR11748:SF111">
    <property type="entry name" value="D-LACTATE DEHYDROGENASE, MITOCHONDRIAL-RELATED"/>
    <property type="match status" value="1"/>
</dbReference>
<feature type="domain" description="FAD-binding PCMH-type" evidence="10">
    <location>
        <begin position="39"/>
        <end position="221"/>
    </location>
</feature>
<dbReference type="FunFam" id="1.10.45.10:FF:000001">
    <property type="entry name" value="D-lactate dehydrogenase mitochondrial"/>
    <property type="match status" value="1"/>
</dbReference>
<evidence type="ECO:0000256" key="9">
    <source>
        <dbReference type="ARBA" id="ARBA00038897"/>
    </source>
</evidence>